<sequence length="225" mass="25010">MQPRWQECEAGTWYSKCGDVDGCFNYDACTTQDGSAPTPAPACPTDDIKEAGLRVMPSSYWSTNPKAPNERYSEKTIIHVVNDTSRSDGFNLEQVLVFEGIDVSRARICKLNWYMDLQPETQFEVEGGGYVKFTLLPGFPVPKEAPSYSFVQQFETEDAASFTPSMGGWDDKSQYLGQTKQSSAVMPCSEVLAFSAKMETFSSGSLDEIYMVPSDTIGMSVDYWC</sequence>
<keyword evidence="2" id="KW-1185">Reference proteome</keyword>
<dbReference type="Proteomes" id="UP000012174">
    <property type="component" value="Unassembled WGS sequence"/>
</dbReference>
<name>M7T282_EUTLA</name>
<evidence type="ECO:0000313" key="2">
    <source>
        <dbReference type="Proteomes" id="UP000012174"/>
    </source>
</evidence>
<organism evidence="1 2">
    <name type="scientific">Eutypa lata (strain UCR-EL1)</name>
    <name type="common">Grapevine dieback disease fungus</name>
    <name type="synonym">Eutypa armeniacae</name>
    <dbReference type="NCBI Taxonomy" id="1287681"/>
    <lineage>
        <taxon>Eukaryota</taxon>
        <taxon>Fungi</taxon>
        <taxon>Dikarya</taxon>
        <taxon>Ascomycota</taxon>
        <taxon>Pezizomycotina</taxon>
        <taxon>Sordariomycetes</taxon>
        <taxon>Xylariomycetidae</taxon>
        <taxon>Xylariales</taxon>
        <taxon>Diatrypaceae</taxon>
        <taxon>Eutypa</taxon>
    </lineage>
</organism>
<dbReference type="HOGENOM" id="CLU_1229936_0_0_1"/>
<dbReference type="AlphaFoldDB" id="M7T282"/>
<dbReference type="KEGG" id="ela:UCREL1_9099"/>
<reference evidence="2" key="1">
    <citation type="journal article" date="2013" name="Genome Announc.">
        <title>Draft genome sequence of the grapevine dieback fungus Eutypa lata UCR-EL1.</title>
        <authorList>
            <person name="Blanco-Ulate B."/>
            <person name="Rolshausen P.E."/>
            <person name="Cantu D."/>
        </authorList>
    </citation>
    <scope>NUCLEOTIDE SEQUENCE [LARGE SCALE GENOMIC DNA]</scope>
    <source>
        <strain evidence="2">UCR-EL1</strain>
    </source>
</reference>
<protein>
    <submittedName>
        <fullName evidence="1">Uncharacterized protein</fullName>
    </submittedName>
</protein>
<dbReference type="OrthoDB" id="5431298at2759"/>
<proteinExistence type="predicted"/>
<evidence type="ECO:0000313" key="1">
    <source>
        <dbReference type="EMBL" id="EMR63936.1"/>
    </source>
</evidence>
<dbReference type="EMBL" id="KB707138">
    <property type="protein sequence ID" value="EMR63936.1"/>
    <property type="molecule type" value="Genomic_DNA"/>
</dbReference>
<gene>
    <name evidence="1" type="ORF">UCREL1_9099</name>
</gene>
<accession>M7T282</accession>